<dbReference type="EMBL" id="JAFCMP010000526">
    <property type="protein sequence ID" value="KAG5177291.1"/>
    <property type="molecule type" value="Genomic_DNA"/>
</dbReference>
<dbReference type="AlphaFoldDB" id="A0A835YM67"/>
<sequence length="133" mass="15495">MIARRAAQQQLLRHLQRRSVATANTRPPERDPPSPQVQTDLSSYLTSMRLELRADQLRAEHRLRRRIKARKEASKQQREAMKEDMKHEFESLPLENLKVNVIALGLVIGVITLWNAHVDHIKQKHAREGQVQE</sequence>
<organism evidence="3 4">
    <name type="scientific">Tribonema minus</name>
    <dbReference type="NCBI Taxonomy" id="303371"/>
    <lineage>
        <taxon>Eukaryota</taxon>
        <taxon>Sar</taxon>
        <taxon>Stramenopiles</taxon>
        <taxon>Ochrophyta</taxon>
        <taxon>PX clade</taxon>
        <taxon>Xanthophyceae</taxon>
        <taxon>Tribonematales</taxon>
        <taxon>Tribonemataceae</taxon>
        <taxon>Tribonema</taxon>
    </lineage>
</organism>
<dbReference type="Proteomes" id="UP000664859">
    <property type="component" value="Unassembled WGS sequence"/>
</dbReference>
<keyword evidence="2" id="KW-0472">Membrane</keyword>
<keyword evidence="2" id="KW-1133">Transmembrane helix</keyword>
<gene>
    <name evidence="3" type="ORF">JKP88DRAFT_265057</name>
</gene>
<proteinExistence type="predicted"/>
<feature type="region of interest" description="Disordered" evidence="1">
    <location>
        <begin position="18"/>
        <end position="39"/>
    </location>
</feature>
<evidence type="ECO:0000256" key="1">
    <source>
        <dbReference type="SAM" id="MobiDB-lite"/>
    </source>
</evidence>
<accession>A0A835YM67</accession>
<reference evidence="3" key="1">
    <citation type="submission" date="2021-02" db="EMBL/GenBank/DDBJ databases">
        <title>First Annotated Genome of the Yellow-green Alga Tribonema minus.</title>
        <authorList>
            <person name="Mahan K.M."/>
        </authorList>
    </citation>
    <scope>NUCLEOTIDE SEQUENCE</scope>
    <source>
        <strain evidence="3">UTEX B ZZ1240</strain>
    </source>
</reference>
<evidence type="ECO:0000313" key="3">
    <source>
        <dbReference type="EMBL" id="KAG5177291.1"/>
    </source>
</evidence>
<feature type="transmembrane region" description="Helical" evidence="2">
    <location>
        <begin position="99"/>
        <end position="118"/>
    </location>
</feature>
<comment type="caution">
    <text evidence="3">The sequence shown here is derived from an EMBL/GenBank/DDBJ whole genome shotgun (WGS) entry which is preliminary data.</text>
</comment>
<name>A0A835YM67_9STRA</name>
<protein>
    <submittedName>
        <fullName evidence="3">Uncharacterized protein</fullName>
    </submittedName>
</protein>
<evidence type="ECO:0000313" key="4">
    <source>
        <dbReference type="Proteomes" id="UP000664859"/>
    </source>
</evidence>
<keyword evidence="2" id="KW-0812">Transmembrane</keyword>
<evidence type="ECO:0000256" key="2">
    <source>
        <dbReference type="SAM" id="Phobius"/>
    </source>
</evidence>
<keyword evidence="4" id="KW-1185">Reference proteome</keyword>